<dbReference type="InterPro" id="IPR045864">
    <property type="entry name" value="aa-tRNA-synth_II/BPL/LPL"/>
</dbReference>
<evidence type="ECO:0000259" key="14">
    <source>
        <dbReference type="PROSITE" id="PS50860"/>
    </source>
</evidence>
<comment type="catalytic activity">
    <reaction evidence="13">
        <text>tRNA(Ala) + L-alanine + ATP = L-alanyl-tRNA(Ala) + AMP + diphosphate</text>
        <dbReference type="Rhea" id="RHEA:12540"/>
        <dbReference type="Rhea" id="RHEA-COMP:9657"/>
        <dbReference type="Rhea" id="RHEA-COMP:9923"/>
        <dbReference type="ChEBI" id="CHEBI:30616"/>
        <dbReference type="ChEBI" id="CHEBI:33019"/>
        <dbReference type="ChEBI" id="CHEBI:57972"/>
        <dbReference type="ChEBI" id="CHEBI:78442"/>
        <dbReference type="ChEBI" id="CHEBI:78497"/>
        <dbReference type="ChEBI" id="CHEBI:456215"/>
        <dbReference type="EC" id="6.1.1.7"/>
    </reaction>
</comment>
<proteinExistence type="inferred from homology"/>
<keyword evidence="5" id="KW-0479">Metal-binding</keyword>
<accession>A0A9J6FGJ3</accession>
<dbReference type="GO" id="GO:0004813">
    <property type="term" value="F:alanine-tRNA ligase activity"/>
    <property type="evidence" value="ECO:0007669"/>
    <property type="project" value="UniProtKB-EC"/>
</dbReference>
<dbReference type="InterPro" id="IPR050058">
    <property type="entry name" value="Ala-tRNA_ligase"/>
</dbReference>
<dbReference type="GO" id="GO:0000049">
    <property type="term" value="F:tRNA binding"/>
    <property type="evidence" value="ECO:0007669"/>
    <property type="project" value="UniProtKB-KW"/>
</dbReference>
<dbReference type="EC" id="6.1.1.7" evidence="2"/>
<dbReference type="PANTHER" id="PTHR11777:SF9">
    <property type="entry name" value="ALANINE--TRNA LIGASE, CYTOPLASMIC"/>
    <property type="match status" value="1"/>
</dbReference>
<comment type="similarity">
    <text evidence="1">Belongs to the class-II aminoacyl-tRNA synthetase family.</text>
</comment>
<gene>
    <name evidence="15" type="ORF">HPB48_002063</name>
</gene>
<dbReference type="InterPro" id="IPR018165">
    <property type="entry name" value="Ala-tRNA-synth_IIc_core"/>
</dbReference>
<keyword evidence="6" id="KW-0547">Nucleotide-binding</keyword>
<name>A0A9J6FGJ3_HAELO</name>
<dbReference type="GO" id="GO:0046872">
    <property type="term" value="F:metal ion binding"/>
    <property type="evidence" value="ECO:0007669"/>
    <property type="project" value="UniProtKB-KW"/>
</dbReference>
<evidence type="ECO:0000313" key="16">
    <source>
        <dbReference type="Proteomes" id="UP000821853"/>
    </source>
</evidence>
<evidence type="ECO:0000313" key="15">
    <source>
        <dbReference type="EMBL" id="KAH9362085.1"/>
    </source>
</evidence>
<dbReference type="CDD" id="cd00673">
    <property type="entry name" value="AlaRS_core"/>
    <property type="match status" value="1"/>
</dbReference>
<evidence type="ECO:0000256" key="9">
    <source>
        <dbReference type="ARBA" id="ARBA00022884"/>
    </source>
</evidence>
<dbReference type="OMA" id="DWENCER"/>
<keyword evidence="11" id="KW-0030">Aminoacyl-tRNA synthetase</keyword>
<dbReference type="GO" id="GO:0006419">
    <property type="term" value="P:alanyl-tRNA aminoacylation"/>
    <property type="evidence" value="ECO:0007669"/>
    <property type="project" value="InterPro"/>
</dbReference>
<keyword evidence="7" id="KW-0862">Zinc</keyword>
<evidence type="ECO:0000256" key="10">
    <source>
        <dbReference type="ARBA" id="ARBA00022917"/>
    </source>
</evidence>
<dbReference type="SUPFAM" id="SSF55681">
    <property type="entry name" value="Class II aaRS and biotin synthetases"/>
    <property type="match status" value="1"/>
</dbReference>
<evidence type="ECO:0000256" key="13">
    <source>
        <dbReference type="ARBA" id="ARBA00048300"/>
    </source>
</evidence>
<evidence type="ECO:0000256" key="4">
    <source>
        <dbReference type="ARBA" id="ARBA00022598"/>
    </source>
</evidence>
<keyword evidence="3" id="KW-0820">tRNA-binding</keyword>
<dbReference type="InterPro" id="IPR002318">
    <property type="entry name" value="Ala-tRNA-lgiase_IIc"/>
</dbReference>
<dbReference type="SUPFAM" id="SSF101353">
    <property type="entry name" value="Putative anticodon-binding domain of alanyl-tRNA synthetase (AlaRS)"/>
    <property type="match status" value="1"/>
</dbReference>
<dbReference type="OrthoDB" id="2423964at2759"/>
<dbReference type="PRINTS" id="PR00980">
    <property type="entry name" value="TRNASYNTHALA"/>
</dbReference>
<evidence type="ECO:0000256" key="11">
    <source>
        <dbReference type="ARBA" id="ARBA00023146"/>
    </source>
</evidence>
<evidence type="ECO:0000256" key="1">
    <source>
        <dbReference type="ARBA" id="ARBA00008226"/>
    </source>
</evidence>
<comment type="caution">
    <text evidence="15">The sequence shown here is derived from an EMBL/GenBank/DDBJ whole genome shotgun (WGS) entry which is preliminary data.</text>
</comment>
<feature type="domain" description="Alanyl-transfer RNA synthetases family profile" evidence="14">
    <location>
        <begin position="32"/>
        <end position="477"/>
    </location>
</feature>
<dbReference type="Pfam" id="PF01411">
    <property type="entry name" value="tRNA-synt_2c"/>
    <property type="match status" value="1"/>
</dbReference>
<dbReference type="PROSITE" id="PS50860">
    <property type="entry name" value="AA_TRNA_LIGASE_II_ALA"/>
    <property type="match status" value="1"/>
</dbReference>
<dbReference type="InterPro" id="IPR018162">
    <property type="entry name" value="Ala-tRNA-ligase_IIc_anticod-bd"/>
</dbReference>
<evidence type="ECO:0000256" key="6">
    <source>
        <dbReference type="ARBA" id="ARBA00022741"/>
    </source>
</evidence>
<dbReference type="PANTHER" id="PTHR11777">
    <property type="entry name" value="ALANYL-TRNA SYNTHETASE"/>
    <property type="match status" value="1"/>
</dbReference>
<dbReference type="AlphaFoldDB" id="A0A9J6FGJ3"/>
<evidence type="ECO:0000256" key="5">
    <source>
        <dbReference type="ARBA" id="ARBA00022723"/>
    </source>
</evidence>
<keyword evidence="10" id="KW-0648">Protein biosynthesis</keyword>
<keyword evidence="4" id="KW-0436">Ligase</keyword>
<evidence type="ECO:0000256" key="7">
    <source>
        <dbReference type="ARBA" id="ARBA00022833"/>
    </source>
</evidence>
<dbReference type="FunFam" id="3.30.930.10:FF:000011">
    <property type="entry name" value="Alanine--tRNA ligase, cytoplasmic"/>
    <property type="match status" value="1"/>
</dbReference>
<dbReference type="Gene3D" id="3.30.930.10">
    <property type="entry name" value="Bira Bifunctional Protein, Domain 2"/>
    <property type="match status" value="1"/>
</dbReference>
<dbReference type="VEuPathDB" id="VectorBase:HLOH_042991"/>
<evidence type="ECO:0000256" key="3">
    <source>
        <dbReference type="ARBA" id="ARBA00022555"/>
    </source>
</evidence>
<evidence type="ECO:0000256" key="12">
    <source>
        <dbReference type="ARBA" id="ARBA00032577"/>
    </source>
</evidence>
<dbReference type="InterPro" id="IPR018164">
    <property type="entry name" value="Ala-tRNA-synth_IIc_N"/>
</dbReference>
<protein>
    <recommendedName>
        <fullName evidence="2">alanine--tRNA ligase</fullName>
        <ecNumber evidence="2">6.1.1.7</ecNumber>
    </recommendedName>
    <alternativeName>
        <fullName evidence="12">Alanyl-tRNA synthetase</fullName>
    </alternativeName>
</protein>
<reference evidence="15 16" key="1">
    <citation type="journal article" date="2020" name="Cell">
        <title>Large-Scale Comparative Analyses of Tick Genomes Elucidate Their Genetic Diversity and Vector Capacities.</title>
        <authorList>
            <consortium name="Tick Genome and Microbiome Consortium (TIGMIC)"/>
            <person name="Jia N."/>
            <person name="Wang J."/>
            <person name="Shi W."/>
            <person name="Du L."/>
            <person name="Sun Y."/>
            <person name="Zhan W."/>
            <person name="Jiang J.F."/>
            <person name="Wang Q."/>
            <person name="Zhang B."/>
            <person name="Ji P."/>
            <person name="Bell-Sakyi L."/>
            <person name="Cui X.M."/>
            <person name="Yuan T.T."/>
            <person name="Jiang B.G."/>
            <person name="Yang W.F."/>
            <person name="Lam T.T."/>
            <person name="Chang Q.C."/>
            <person name="Ding S.J."/>
            <person name="Wang X.J."/>
            <person name="Zhu J.G."/>
            <person name="Ruan X.D."/>
            <person name="Zhao L."/>
            <person name="Wei J.T."/>
            <person name="Ye R.Z."/>
            <person name="Que T.C."/>
            <person name="Du C.H."/>
            <person name="Zhou Y.H."/>
            <person name="Cheng J.X."/>
            <person name="Dai P.F."/>
            <person name="Guo W.B."/>
            <person name="Han X.H."/>
            <person name="Huang E.J."/>
            <person name="Li L.F."/>
            <person name="Wei W."/>
            <person name="Gao Y.C."/>
            <person name="Liu J.Z."/>
            <person name="Shao H.Z."/>
            <person name="Wang X."/>
            <person name="Wang C.C."/>
            <person name="Yang T.C."/>
            <person name="Huo Q.B."/>
            <person name="Li W."/>
            <person name="Chen H.Y."/>
            <person name="Chen S.E."/>
            <person name="Zhou L.G."/>
            <person name="Ni X.B."/>
            <person name="Tian J.H."/>
            <person name="Sheng Y."/>
            <person name="Liu T."/>
            <person name="Pan Y.S."/>
            <person name="Xia L.Y."/>
            <person name="Li J."/>
            <person name="Zhao F."/>
            <person name="Cao W.C."/>
        </authorList>
    </citation>
    <scope>NUCLEOTIDE SEQUENCE [LARGE SCALE GENOMIC DNA]</scope>
    <source>
        <strain evidence="15">HaeL-2018</strain>
    </source>
</reference>
<keyword evidence="8" id="KW-0067">ATP-binding</keyword>
<evidence type="ECO:0000256" key="2">
    <source>
        <dbReference type="ARBA" id="ARBA00013168"/>
    </source>
</evidence>
<dbReference type="Proteomes" id="UP000821853">
    <property type="component" value="Chromosome 1"/>
</dbReference>
<sequence>MTGKALALCGTRLTWLKFKALRGFCTRPTRRFTGRETRQTFVDYFIKDHGHQFVPSSSVVPSSADKSILFTNAGMNQFKKVFLGTLEPSSPFCNLQRAANFQKCIRVGGKHNDLDDVGSDLSHHTFFEMLGSWSFGDYFKKEACEMAWDLLTTVYHLPKERLYVTYFAGDSALGLQPDEECRQVWLDLGVPQTHVLPYGTRDNFWEMGDVGPCGPCTEIHIDLADHDSASSPAAHRVNAGCSDMVELWNLVFMEFNRDIDGHLHALPSKHVDTGMGLERLVAVLQGVNSNYDTDLFSPLIEALQQKAKVNPYSGSVGNSCPVDVAYRIAADHARMFTVAISDGVLPDHVDAGNKLRRIIRKASHAVIWHLNCERGTLAQLAENVHSLLGDVYPGIDVQLVQDVVNSEEDKYLLQMSKAEALLNEAKPAKAISGHLAYEMYVQYGLQKELIADLAAKRGLSVDWKEFAGLFKEFQVGM</sequence>
<evidence type="ECO:0000256" key="8">
    <source>
        <dbReference type="ARBA" id="ARBA00022840"/>
    </source>
</evidence>
<keyword evidence="9" id="KW-0694">RNA-binding</keyword>
<dbReference type="GO" id="GO:0005739">
    <property type="term" value="C:mitochondrion"/>
    <property type="evidence" value="ECO:0007669"/>
    <property type="project" value="TreeGrafter"/>
</dbReference>
<organism evidence="15 16">
    <name type="scientific">Haemaphysalis longicornis</name>
    <name type="common">Bush tick</name>
    <dbReference type="NCBI Taxonomy" id="44386"/>
    <lineage>
        <taxon>Eukaryota</taxon>
        <taxon>Metazoa</taxon>
        <taxon>Ecdysozoa</taxon>
        <taxon>Arthropoda</taxon>
        <taxon>Chelicerata</taxon>
        <taxon>Arachnida</taxon>
        <taxon>Acari</taxon>
        <taxon>Parasitiformes</taxon>
        <taxon>Ixodida</taxon>
        <taxon>Ixodoidea</taxon>
        <taxon>Ixodidae</taxon>
        <taxon>Haemaphysalinae</taxon>
        <taxon>Haemaphysalis</taxon>
    </lineage>
</organism>
<dbReference type="EMBL" id="JABSTR010000001">
    <property type="protein sequence ID" value="KAH9362085.1"/>
    <property type="molecule type" value="Genomic_DNA"/>
</dbReference>
<dbReference type="GO" id="GO:0005524">
    <property type="term" value="F:ATP binding"/>
    <property type="evidence" value="ECO:0007669"/>
    <property type="project" value="UniProtKB-KW"/>
</dbReference>
<keyword evidence="16" id="KW-1185">Reference proteome</keyword>
<dbReference type="GO" id="GO:0002161">
    <property type="term" value="F:aminoacyl-tRNA deacylase activity"/>
    <property type="evidence" value="ECO:0007669"/>
    <property type="project" value="TreeGrafter"/>
</dbReference>